<accession>A0A0D0J978</accession>
<feature type="modified residue" description="4-aspartylphosphate" evidence="4">
    <location>
        <position position="57"/>
    </location>
</feature>
<dbReference type="CDD" id="cd00383">
    <property type="entry name" value="trans_reg_C"/>
    <property type="match status" value="1"/>
</dbReference>
<keyword evidence="1 4" id="KW-0597">Phosphoprotein</keyword>
<dbReference type="SUPFAM" id="SSF52172">
    <property type="entry name" value="CheY-like"/>
    <property type="match status" value="1"/>
</dbReference>
<dbReference type="SMART" id="SM00862">
    <property type="entry name" value="Trans_reg_C"/>
    <property type="match status" value="1"/>
</dbReference>
<comment type="caution">
    <text evidence="8">The sequence shown here is derived from an EMBL/GenBank/DDBJ whole genome shotgun (WGS) entry which is preliminary data.</text>
</comment>
<dbReference type="GO" id="GO:0006355">
    <property type="term" value="P:regulation of DNA-templated transcription"/>
    <property type="evidence" value="ECO:0007669"/>
    <property type="project" value="InterPro"/>
</dbReference>
<dbReference type="GO" id="GO:0000976">
    <property type="term" value="F:transcription cis-regulatory region binding"/>
    <property type="evidence" value="ECO:0007669"/>
    <property type="project" value="TreeGrafter"/>
</dbReference>
<dbReference type="Pfam" id="PF00072">
    <property type="entry name" value="Response_reg"/>
    <property type="match status" value="1"/>
</dbReference>
<protein>
    <submittedName>
        <fullName evidence="8">Transcriptional regulator</fullName>
    </submittedName>
</protein>
<evidence type="ECO:0000256" key="3">
    <source>
        <dbReference type="ARBA" id="ARBA00023125"/>
    </source>
</evidence>
<feature type="domain" description="Response regulatory" evidence="6">
    <location>
        <begin position="2"/>
        <end position="123"/>
    </location>
</feature>
<gene>
    <name evidence="8" type="ORF">RU08_06815</name>
</gene>
<dbReference type="EMBL" id="JXQW01000015">
    <property type="protein sequence ID" value="KIQ02532.1"/>
    <property type="molecule type" value="Genomic_DNA"/>
</dbReference>
<dbReference type="InterPro" id="IPR001867">
    <property type="entry name" value="OmpR/PhoB-type_DNA-bd"/>
</dbReference>
<dbReference type="RefSeq" id="WP_042553051.1">
    <property type="nucleotide sequence ID" value="NZ_JXQW01000015.1"/>
</dbReference>
<evidence type="ECO:0000313" key="9">
    <source>
        <dbReference type="Proteomes" id="UP000032068"/>
    </source>
</evidence>
<dbReference type="GO" id="GO:0032993">
    <property type="term" value="C:protein-DNA complex"/>
    <property type="evidence" value="ECO:0007669"/>
    <property type="project" value="TreeGrafter"/>
</dbReference>
<sequence>MRIAILDDEPVELSLLNKTLSFLKLPDGAMPICTMFSESPDLLRALKRETFDLIILDWQVPEISGLQMLKWIKMHLNPSPPVVMLTSRTGERDVIQALEAGAIEYISKPFRQGELLARLKNVMRQQQTEPASDNVQSFGNIRFDLQETQVSVDGVPASLTQREFELALLVFRNQGRPLSRSYLYEHLWGRDEQLSSRTLDTHIYRIRNKLKLTSEFGWVLSTVYGYGYRLEALDGSAPSDEELIDIED</sequence>
<dbReference type="PROSITE" id="PS51755">
    <property type="entry name" value="OMPR_PHOB"/>
    <property type="match status" value="1"/>
</dbReference>
<dbReference type="SMART" id="SM00448">
    <property type="entry name" value="REC"/>
    <property type="match status" value="1"/>
</dbReference>
<dbReference type="Gene3D" id="3.40.50.2300">
    <property type="match status" value="1"/>
</dbReference>
<dbReference type="GO" id="GO:0000156">
    <property type="term" value="F:phosphorelay response regulator activity"/>
    <property type="evidence" value="ECO:0007669"/>
    <property type="project" value="TreeGrafter"/>
</dbReference>
<evidence type="ECO:0000259" key="6">
    <source>
        <dbReference type="PROSITE" id="PS50110"/>
    </source>
</evidence>
<evidence type="ECO:0000256" key="4">
    <source>
        <dbReference type="PROSITE-ProRule" id="PRU00169"/>
    </source>
</evidence>
<keyword evidence="2" id="KW-0902">Two-component regulatory system</keyword>
<dbReference type="GO" id="GO:0005829">
    <property type="term" value="C:cytosol"/>
    <property type="evidence" value="ECO:0007669"/>
    <property type="project" value="TreeGrafter"/>
</dbReference>
<dbReference type="Gene3D" id="1.10.10.10">
    <property type="entry name" value="Winged helix-like DNA-binding domain superfamily/Winged helix DNA-binding domain"/>
    <property type="match status" value="1"/>
</dbReference>
<dbReference type="Proteomes" id="UP000032068">
    <property type="component" value="Unassembled WGS sequence"/>
</dbReference>
<proteinExistence type="predicted"/>
<organism evidence="8 9">
    <name type="scientific">Pseudomonas fulva</name>
    <dbReference type="NCBI Taxonomy" id="47880"/>
    <lineage>
        <taxon>Bacteria</taxon>
        <taxon>Pseudomonadati</taxon>
        <taxon>Pseudomonadota</taxon>
        <taxon>Gammaproteobacteria</taxon>
        <taxon>Pseudomonadales</taxon>
        <taxon>Pseudomonadaceae</taxon>
        <taxon>Pseudomonas</taxon>
    </lineage>
</organism>
<name>A0A0D0J978_9PSED</name>
<keyword evidence="3 5" id="KW-0238">DNA-binding</keyword>
<dbReference type="InterPro" id="IPR011006">
    <property type="entry name" value="CheY-like_superfamily"/>
</dbReference>
<feature type="DNA-binding region" description="OmpR/PhoB-type" evidence="5">
    <location>
        <begin position="133"/>
        <end position="232"/>
    </location>
</feature>
<feature type="domain" description="OmpR/PhoB-type" evidence="7">
    <location>
        <begin position="133"/>
        <end position="232"/>
    </location>
</feature>
<evidence type="ECO:0000256" key="2">
    <source>
        <dbReference type="ARBA" id="ARBA00023012"/>
    </source>
</evidence>
<evidence type="ECO:0000259" key="7">
    <source>
        <dbReference type="PROSITE" id="PS51755"/>
    </source>
</evidence>
<dbReference type="InterPro" id="IPR039420">
    <property type="entry name" value="WalR-like"/>
</dbReference>
<dbReference type="InterPro" id="IPR001789">
    <property type="entry name" value="Sig_transdc_resp-reg_receiver"/>
</dbReference>
<dbReference type="AlphaFoldDB" id="A0A0D0J978"/>
<evidence type="ECO:0000256" key="1">
    <source>
        <dbReference type="ARBA" id="ARBA00022553"/>
    </source>
</evidence>
<reference evidence="8 9" key="1">
    <citation type="submission" date="2014-12" db="EMBL/GenBank/DDBJ databases">
        <title>16Stimator: statistical estimation of ribosomal gene copy numbers from draft genome assemblies.</title>
        <authorList>
            <person name="Perisin M.A."/>
            <person name="Vetter M."/>
            <person name="Gilbert J.A."/>
            <person name="Bergelson J."/>
        </authorList>
    </citation>
    <scope>NUCLEOTIDE SEQUENCE [LARGE SCALE GENOMIC DNA]</scope>
    <source>
        <strain evidence="8 9">MEJ086</strain>
    </source>
</reference>
<dbReference type="PANTHER" id="PTHR48111:SF40">
    <property type="entry name" value="PHOSPHATE REGULON TRANSCRIPTIONAL REGULATORY PROTEIN PHOB"/>
    <property type="match status" value="1"/>
</dbReference>
<dbReference type="Pfam" id="PF00486">
    <property type="entry name" value="Trans_reg_C"/>
    <property type="match status" value="1"/>
</dbReference>
<evidence type="ECO:0000313" key="8">
    <source>
        <dbReference type="EMBL" id="KIQ02532.1"/>
    </source>
</evidence>
<evidence type="ECO:0000256" key="5">
    <source>
        <dbReference type="PROSITE-ProRule" id="PRU01091"/>
    </source>
</evidence>
<dbReference type="PANTHER" id="PTHR48111">
    <property type="entry name" value="REGULATOR OF RPOS"/>
    <property type="match status" value="1"/>
</dbReference>
<dbReference type="PROSITE" id="PS50110">
    <property type="entry name" value="RESPONSE_REGULATORY"/>
    <property type="match status" value="1"/>
</dbReference>
<dbReference type="OrthoDB" id="9802426at2"/>
<dbReference type="InterPro" id="IPR036388">
    <property type="entry name" value="WH-like_DNA-bd_sf"/>
</dbReference>